<evidence type="ECO:0000313" key="3">
    <source>
        <dbReference type="Proteomes" id="UP000293637"/>
    </source>
</evidence>
<organism evidence="2 3">
    <name type="scientific">Staphylococcus lugdunensis</name>
    <dbReference type="NCBI Taxonomy" id="28035"/>
    <lineage>
        <taxon>Bacteria</taxon>
        <taxon>Bacillati</taxon>
        <taxon>Bacillota</taxon>
        <taxon>Bacilli</taxon>
        <taxon>Bacillales</taxon>
        <taxon>Staphylococcaceae</taxon>
        <taxon>Staphylococcus</taxon>
    </lineage>
</organism>
<protein>
    <submittedName>
        <fullName evidence="2">Zinc metallopeptidase</fullName>
    </submittedName>
</protein>
<keyword evidence="1" id="KW-0472">Membrane</keyword>
<dbReference type="Proteomes" id="UP000293637">
    <property type="component" value="Unassembled WGS sequence"/>
</dbReference>
<sequence>MSIVSYIIYIVIIMLIPMWAQHKVKSNY</sequence>
<keyword evidence="1" id="KW-0812">Transmembrane</keyword>
<dbReference type="AlphaFoldDB" id="A0A4Q9VYD6"/>
<comment type="caution">
    <text evidence="2">The sequence shown here is derived from an EMBL/GenBank/DDBJ whole genome shotgun (WGS) entry which is preliminary data.</text>
</comment>
<keyword evidence="1" id="KW-1133">Transmembrane helix</keyword>
<dbReference type="EMBL" id="SCHB01000483">
    <property type="protein sequence ID" value="TBW67581.1"/>
    <property type="molecule type" value="Genomic_DNA"/>
</dbReference>
<evidence type="ECO:0000313" key="2">
    <source>
        <dbReference type="EMBL" id="TBW67581.1"/>
    </source>
</evidence>
<proteinExistence type="predicted"/>
<feature type="transmembrane region" description="Helical" evidence="1">
    <location>
        <begin position="6"/>
        <end position="22"/>
    </location>
</feature>
<feature type="non-terminal residue" evidence="2">
    <location>
        <position position="28"/>
    </location>
</feature>
<gene>
    <name evidence="2" type="ORF">EQ812_14865</name>
</gene>
<evidence type="ECO:0000256" key="1">
    <source>
        <dbReference type="SAM" id="Phobius"/>
    </source>
</evidence>
<name>A0A4Q9VYD6_STALU</name>
<reference evidence="2 3" key="1">
    <citation type="journal article" date="2019" name="Sci. Transl. Med.">
        <title>Quorum sensing between bacterial species on the skin protects against epidermal injury in atopic dermatitis.</title>
        <authorList>
            <person name="Williams M.R."/>
        </authorList>
    </citation>
    <scope>NUCLEOTIDE SEQUENCE [LARGE SCALE GENOMIC DNA]</scope>
    <source>
        <strain evidence="2 3">E7</strain>
    </source>
</reference>
<accession>A0A4Q9VYD6</accession>